<dbReference type="eggNOG" id="ENOG5033AXM">
    <property type="taxonomic scope" value="Bacteria"/>
</dbReference>
<name>A3ZNU2_9BACT</name>
<dbReference type="STRING" id="314230.DSM3645_17600"/>
<reference evidence="1 2" key="1">
    <citation type="submission" date="2006-02" db="EMBL/GenBank/DDBJ databases">
        <authorList>
            <person name="Amann R."/>
            <person name="Ferriera S."/>
            <person name="Johnson J."/>
            <person name="Kravitz S."/>
            <person name="Halpern A."/>
            <person name="Remington K."/>
            <person name="Beeson K."/>
            <person name="Tran B."/>
            <person name="Rogers Y.-H."/>
            <person name="Friedman R."/>
            <person name="Venter J.C."/>
        </authorList>
    </citation>
    <scope>NUCLEOTIDE SEQUENCE [LARGE SCALE GENOMIC DNA]</scope>
    <source>
        <strain evidence="1 2">DSM 3645</strain>
    </source>
</reference>
<proteinExistence type="predicted"/>
<gene>
    <name evidence="1" type="ORF">DSM3645_17600</name>
</gene>
<dbReference type="Proteomes" id="UP000004358">
    <property type="component" value="Unassembled WGS sequence"/>
</dbReference>
<dbReference type="AlphaFoldDB" id="A3ZNU2"/>
<protein>
    <submittedName>
        <fullName evidence="1">Uncharacterized protein</fullName>
    </submittedName>
</protein>
<evidence type="ECO:0000313" key="1">
    <source>
        <dbReference type="EMBL" id="EAQ81990.1"/>
    </source>
</evidence>
<accession>A3ZNU2</accession>
<organism evidence="1 2">
    <name type="scientific">Blastopirellula marina DSM 3645</name>
    <dbReference type="NCBI Taxonomy" id="314230"/>
    <lineage>
        <taxon>Bacteria</taxon>
        <taxon>Pseudomonadati</taxon>
        <taxon>Planctomycetota</taxon>
        <taxon>Planctomycetia</taxon>
        <taxon>Pirellulales</taxon>
        <taxon>Pirellulaceae</taxon>
        <taxon>Blastopirellula</taxon>
    </lineage>
</organism>
<dbReference type="RefSeq" id="WP_002651418.1">
    <property type="nucleotide sequence ID" value="NZ_CH672376.1"/>
</dbReference>
<comment type="caution">
    <text evidence="1">The sequence shown here is derived from an EMBL/GenBank/DDBJ whole genome shotgun (WGS) entry which is preliminary data.</text>
</comment>
<sequence>MDDEVADEELLARFITQRSQFRSSDETVKPDLFIPYRHVELSVTRHDQPGPIDLWQVGRDVVSERESAALCGRSDVTAIHCRIGPLTVSPDPILPPASPTNPNHANILGFPEKKEDQKALAIQIAAKASKRIPPPG</sequence>
<dbReference type="OrthoDB" id="572791at2"/>
<evidence type="ECO:0000313" key="2">
    <source>
        <dbReference type="Proteomes" id="UP000004358"/>
    </source>
</evidence>
<dbReference type="HOGENOM" id="CLU_155068_0_0_0"/>
<dbReference type="EMBL" id="AANZ01000003">
    <property type="protein sequence ID" value="EAQ81990.1"/>
    <property type="molecule type" value="Genomic_DNA"/>
</dbReference>